<dbReference type="PATRIC" id="fig|1423722.3.peg.971"/>
<accession>A0A0R1H3S5</accession>
<dbReference type="Proteomes" id="UP000050909">
    <property type="component" value="Unassembled WGS sequence"/>
</dbReference>
<evidence type="ECO:0000313" key="4">
    <source>
        <dbReference type="EMBL" id="KRK38178.1"/>
    </source>
</evidence>
<evidence type="ECO:0000256" key="2">
    <source>
        <dbReference type="PROSITE-ProRule" id="PRU00335"/>
    </source>
</evidence>
<dbReference type="RefSeq" id="WP_054746401.1">
    <property type="nucleotide sequence ID" value="NZ_AZCV01000002.1"/>
</dbReference>
<keyword evidence="5" id="KW-1185">Reference proteome</keyword>
<dbReference type="PANTHER" id="PTHR43479:SF11">
    <property type="entry name" value="ACREF_ENVCD OPERON REPRESSOR-RELATED"/>
    <property type="match status" value="1"/>
</dbReference>
<name>A0A0R1H3S5_9LACO</name>
<dbReference type="InterPro" id="IPR009057">
    <property type="entry name" value="Homeodomain-like_sf"/>
</dbReference>
<evidence type="ECO:0000259" key="3">
    <source>
        <dbReference type="PROSITE" id="PS50977"/>
    </source>
</evidence>
<dbReference type="Gene3D" id="1.10.357.10">
    <property type="entry name" value="Tetracycline Repressor, domain 2"/>
    <property type="match status" value="1"/>
</dbReference>
<protein>
    <submittedName>
        <fullName evidence="4">Transcriptional regulator</fullName>
    </submittedName>
</protein>
<keyword evidence="1 2" id="KW-0238">DNA-binding</keyword>
<reference evidence="4 5" key="1">
    <citation type="journal article" date="2015" name="Genome Announc.">
        <title>Expanding the biotechnology potential of lactobacilli through comparative genomics of 213 strains and associated genera.</title>
        <authorList>
            <person name="Sun Z."/>
            <person name="Harris H.M."/>
            <person name="McCann A."/>
            <person name="Guo C."/>
            <person name="Argimon S."/>
            <person name="Zhang W."/>
            <person name="Yang X."/>
            <person name="Jeffery I.B."/>
            <person name="Cooney J.C."/>
            <person name="Kagawa T.F."/>
            <person name="Liu W."/>
            <person name="Song Y."/>
            <person name="Salvetti E."/>
            <person name="Wrobel A."/>
            <person name="Rasinkangas P."/>
            <person name="Parkhill J."/>
            <person name="Rea M.C."/>
            <person name="O'Sullivan O."/>
            <person name="Ritari J."/>
            <person name="Douillard F.P."/>
            <person name="Paul Ross R."/>
            <person name="Yang R."/>
            <person name="Briner A.E."/>
            <person name="Felis G.E."/>
            <person name="de Vos W.M."/>
            <person name="Barrangou R."/>
            <person name="Klaenhammer T.R."/>
            <person name="Caufield P.W."/>
            <person name="Cui Y."/>
            <person name="Zhang H."/>
            <person name="O'Toole P.W."/>
        </authorList>
    </citation>
    <scope>NUCLEOTIDE SEQUENCE [LARGE SCALE GENOMIC DNA]</scope>
    <source>
        <strain evidence="4 5">DSM 20534</strain>
    </source>
</reference>
<organism evidence="4 5">
    <name type="scientific">Amylolactobacillus amylotrophicus DSM 20534</name>
    <dbReference type="NCBI Taxonomy" id="1423722"/>
    <lineage>
        <taxon>Bacteria</taxon>
        <taxon>Bacillati</taxon>
        <taxon>Bacillota</taxon>
        <taxon>Bacilli</taxon>
        <taxon>Lactobacillales</taxon>
        <taxon>Lactobacillaceae</taxon>
        <taxon>Amylolactobacillus</taxon>
    </lineage>
</organism>
<evidence type="ECO:0000256" key="1">
    <source>
        <dbReference type="ARBA" id="ARBA00023125"/>
    </source>
</evidence>
<dbReference type="AlphaFoldDB" id="A0A0R1H3S5"/>
<feature type="domain" description="HTH tetR-type" evidence="3">
    <location>
        <begin position="7"/>
        <end position="67"/>
    </location>
</feature>
<dbReference type="PROSITE" id="PS50977">
    <property type="entry name" value="HTH_TETR_2"/>
    <property type="match status" value="1"/>
</dbReference>
<dbReference type="GO" id="GO:0003677">
    <property type="term" value="F:DNA binding"/>
    <property type="evidence" value="ECO:0007669"/>
    <property type="project" value="UniProtKB-UniRule"/>
</dbReference>
<dbReference type="PANTHER" id="PTHR43479">
    <property type="entry name" value="ACREF/ENVCD OPERON REPRESSOR-RELATED"/>
    <property type="match status" value="1"/>
</dbReference>
<comment type="caution">
    <text evidence="4">The sequence shown here is derived from an EMBL/GenBank/DDBJ whole genome shotgun (WGS) entry which is preliminary data.</text>
</comment>
<feature type="DNA-binding region" description="H-T-H motif" evidence="2">
    <location>
        <begin position="30"/>
        <end position="49"/>
    </location>
</feature>
<sequence>MPRKKNMERRKTILNSAFTLMRQAGLEGVSLQMIAKESGISKSLLQSYYPHKTRLTNDILHNLMSTILGKLNENGIAMTNEYTATMVFINTVLELGSRDAGLYNVINSIFGDPETIDRWVQLIMLWLKDEGLKDAFGEDKDVRIGLTYMIAGGGNLYSKRTELGLSAEQIAYIMVSSFLITFLNFDKEQVEKTMVDARELIGRTDIEEVHQALDHMFDDDAVINS</sequence>
<evidence type="ECO:0000313" key="5">
    <source>
        <dbReference type="Proteomes" id="UP000050909"/>
    </source>
</evidence>
<dbReference type="SUPFAM" id="SSF46689">
    <property type="entry name" value="Homeodomain-like"/>
    <property type="match status" value="1"/>
</dbReference>
<dbReference type="InterPro" id="IPR050624">
    <property type="entry name" value="HTH-type_Tx_Regulator"/>
</dbReference>
<gene>
    <name evidence="4" type="ORF">FC62_GL000956</name>
</gene>
<dbReference type="EMBL" id="AZCV01000002">
    <property type="protein sequence ID" value="KRK38178.1"/>
    <property type="molecule type" value="Genomic_DNA"/>
</dbReference>
<dbReference type="InterPro" id="IPR001647">
    <property type="entry name" value="HTH_TetR"/>
</dbReference>
<dbReference type="Pfam" id="PF00440">
    <property type="entry name" value="TetR_N"/>
    <property type="match status" value="1"/>
</dbReference>
<proteinExistence type="predicted"/>